<gene>
    <name evidence="1" type="ORF">DL968_12685</name>
</gene>
<reference evidence="1" key="1">
    <citation type="submission" date="2018-05" db="EMBL/GenBank/DDBJ databases">
        <authorList>
            <person name="Ashton P.M."/>
            <person name="Dallman T."/>
            <person name="Nair S."/>
            <person name="De Pinna E."/>
            <person name="Peters T."/>
            <person name="Grant K."/>
        </authorList>
    </citation>
    <scope>NUCLEOTIDE SEQUENCE</scope>
    <source>
        <strain evidence="1">412057</strain>
    </source>
</reference>
<dbReference type="Proteomes" id="UP000854059">
    <property type="component" value="Unassembled WGS sequence"/>
</dbReference>
<comment type="caution">
    <text evidence="1">The sequence shown here is derived from an EMBL/GenBank/DDBJ whole genome shotgun (WGS) entry which is preliminary data.</text>
</comment>
<organism evidence="1 2">
    <name type="scientific">Escherichia coli</name>
    <dbReference type="NCBI Taxonomy" id="562"/>
    <lineage>
        <taxon>Bacteria</taxon>
        <taxon>Pseudomonadati</taxon>
        <taxon>Pseudomonadota</taxon>
        <taxon>Gammaproteobacteria</taxon>
        <taxon>Enterobacterales</taxon>
        <taxon>Enterobacteriaceae</taxon>
        <taxon>Escherichia</taxon>
    </lineage>
</organism>
<dbReference type="AlphaFoldDB" id="A0AAN3NUQ7"/>
<dbReference type="EMBL" id="AAVTXU010000044">
    <property type="protein sequence ID" value="EGE1988476.1"/>
    <property type="molecule type" value="Genomic_DNA"/>
</dbReference>
<accession>A0AAN3NUQ7</accession>
<evidence type="ECO:0000313" key="1">
    <source>
        <dbReference type="EMBL" id="EGE1988476.1"/>
    </source>
</evidence>
<proteinExistence type="predicted"/>
<evidence type="ECO:0000313" key="2">
    <source>
        <dbReference type="Proteomes" id="UP000854059"/>
    </source>
</evidence>
<protein>
    <submittedName>
        <fullName evidence="1">Transposase</fullName>
    </submittedName>
</protein>
<sequence length="32" mass="3698">CLSDRLTELLSMLTKKEQLVIRREYACHHPGG</sequence>
<name>A0AAN3NUQ7_ECOLX</name>
<feature type="non-terminal residue" evidence="1">
    <location>
        <position position="1"/>
    </location>
</feature>